<feature type="binding site" evidence="6">
    <location>
        <begin position="121"/>
        <end position="124"/>
    </location>
    <ligand>
        <name>(6R)-10-formyltetrahydrofolate</name>
        <dbReference type="ChEBI" id="CHEBI:195366"/>
    </ligand>
</feature>
<dbReference type="InterPro" id="IPR004607">
    <property type="entry name" value="GART"/>
</dbReference>
<evidence type="ECO:0000256" key="5">
    <source>
        <dbReference type="ARBA" id="ARBA00047664"/>
    </source>
</evidence>
<dbReference type="PROSITE" id="PS00373">
    <property type="entry name" value="GART"/>
    <property type="match status" value="1"/>
</dbReference>
<dbReference type="PANTHER" id="PTHR43369">
    <property type="entry name" value="PHOSPHORIBOSYLGLYCINAMIDE FORMYLTRANSFERASE"/>
    <property type="match status" value="1"/>
</dbReference>
<evidence type="ECO:0000256" key="6">
    <source>
        <dbReference type="HAMAP-Rule" id="MF_01930"/>
    </source>
</evidence>
<organism evidence="8 9">
    <name type="scientific">Yersinia enterocolitica</name>
    <dbReference type="NCBI Taxonomy" id="630"/>
    <lineage>
        <taxon>Bacteria</taxon>
        <taxon>Pseudomonadati</taxon>
        <taxon>Pseudomonadota</taxon>
        <taxon>Gammaproteobacteria</taxon>
        <taxon>Enterobacterales</taxon>
        <taxon>Yersiniaceae</taxon>
        <taxon>Yersinia</taxon>
    </lineage>
</organism>
<dbReference type="NCBIfam" id="TIGR00639">
    <property type="entry name" value="PurN"/>
    <property type="match status" value="1"/>
</dbReference>
<comment type="function">
    <text evidence="6">Catalyzes the transfer of a formyl group from 10-formyltetrahydrofolate to 5-phospho-ribosyl-glycinamide (GAR), producing 5-phospho-ribosyl-N-formylglycinamide (FGAR) and tetrahydrofolate.</text>
</comment>
<name>A0A0H5GUI3_YEREN</name>
<feature type="binding site" evidence="6">
    <location>
        <begin position="43"/>
        <end position="45"/>
    </location>
    <ligand>
        <name>N(1)-(5-phospho-beta-D-ribosyl)glycinamide</name>
        <dbReference type="ChEBI" id="CHEBI:143788"/>
    </ligand>
</feature>
<evidence type="ECO:0000256" key="4">
    <source>
        <dbReference type="ARBA" id="ARBA00038440"/>
    </source>
</evidence>
<dbReference type="Gene3D" id="3.40.50.170">
    <property type="entry name" value="Formyl transferase, N-terminal domain"/>
    <property type="match status" value="1"/>
</dbReference>
<dbReference type="EMBL" id="CGBR01000025">
    <property type="protein sequence ID" value="CFQ69142.1"/>
    <property type="molecule type" value="Genomic_DNA"/>
</dbReference>
<proteinExistence type="inferred from homology"/>
<keyword evidence="3 6" id="KW-0658">Purine biosynthesis</keyword>
<sequence>MLSLQRLRVQSKSLSIRNIDNSPCNFKYEGYMKKIVVLVSGQGSNLQALIDAQQQGRISGEISAVFSNNPDAYGLERAKLAGIAHHALDDKAYADRASFDLALAQAIDQYQPDLLVLAGYMRILSPEFVQHYAGRMLNIHPSLLPKYPGLHTHRQALENGDQEHGTSVHFVTEELDGGPVILQAKVPIFSDDSETDVISRVQTQEHSIYPLVVGWFTDGRLTMRDNAAWLDDKRLPAQGYAAE</sequence>
<protein>
    <recommendedName>
        <fullName evidence="6">Phosphoribosylglycinamide formyltransferase</fullName>
        <ecNumber evidence="6">2.1.2.2</ecNumber>
    </recommendedName>
    <alternativeName>
        <fullName evidence="6">5'-phosphoribosylglycinamide transformylase</fullName>
    </alternativeName>
    <alternativeName>
        <fullName evidence="6">GAR transformylase</fullName>
        <shortName evidence="6">GART</shortName>
    </alternativeName>
</protein>
<dbReference type="HAMAP" id="MF_01930">
    <property type="entry name" value="PurN"/>
    <property type="match status" value="1"/>
</dbReference>
<dbReference type="InterPro" id="IPR036477">
    <property type="entry name" value="Formyl_transf_N_sf"/>
</dbReference>
<evidence type="ECO:0000259" key="7">
    <source>
        <dbReference type="Pfam" id="PF00551"/>
    </source>
</evidence>
<evidence type="ECO:0000313" key="8">
    <source>
        <dbReference type="EMBL" id="CFQ69142.1"/>
    </source>
</evidence>
<dbReference type="FunFam" id="3.40.50.170:FF:000005">
    <property type="entry name" value="Phosphoribosylglycinamide formyltransferase"/>
    <property type="match status" value="1"/>
</dbReference>
<reference evidence="8 9" key="1">
    <citation type="submission" date="2015-03" db="EMBL/GenBank/DDBJ databases">
        <authorList>
            <person name="Murphy D."/>
        </authorList>
    </citation>
    <scope>NUCLEOTIDE SEQUENCE [LARGE SCALE GENOMIC DNA]</scope>
    <source>
        <strain evidence="8 9">IP26249</strain>
    </source>
</reference>
<dbReference type="CDD" id="cd08645">
    <property type="entry name" value="FMT_core_GART"/>
    <property type="match status" value="1"/>
</dbReference>
<comment type="catalytic activity">
    <reaction evidence="5 6">
        <text>N(1)-(5-phospho-beta-D-ribosyl)glycinamide + (6R)-10-formyltetrahydrofolate = N(2)-formyl-N(1)-(5-phospho-beta-D-ribosyl)glycinamide + (6S)-5,6,7,8-tetrahydrofolate + H(+)</text>
        <dbReference type="Rhea" id="RHEA:15053"/>
        <dbReference type="ChEBI" id="CHEBI:15378"/>
        <dbReference type="ChEBI" id="CHEBI:57453"/>
        <dbReference type="ChEBI" id="CHEBI:143788"/>
        <dbReference type="ChEBI" id="CHEBI:147286"/>
        <dbReference type="ChEBI" id="CHEBI:195366"/>
        <dbReference type="EC" id="2.1.2.2"/>
    </reaction>
</comment>
<gene>
    <name evidence="6 8" type="primary">purN</name>
    <name evidence="8" type="ORF">ERS137941_03111</name>
</gene>
<evidence type="ECO:0000256" key="3">
    <source>
        <dbReference type="ARBA" id="ARBA00022755"/>
    </source>
</evidence>
<evidence type="ECO:0000313" key="9">
    <source>
        <dbReference type="Proteomes" id="UP000048841"/>
    </source>
</evidence>
<feature type="binding site" evidence="6">
    <location>
        <position position="138"/>
    </location>
    <ligand>
        <name>(6R)-10-formyltetrahydrofolate</name>
        <dbReference type="ChEBI" id="CHEBI:195366"/>
    </ligand>
</feature>
<dbReference type="AlphaFoldDB" id="A0A0H5GUI3"/>
<dbReference type="Proteomes" id="UP000048841">
    <property type="component" value="Unassembled WGS sequence"/>
</dbReference>
<feature type="domain" description="Formyl transferase N-terminal" evidence="7">
    <location>
        <begin position="33"/>
        <end position="213"/>
    </location>
</feature>
<feature type="site" description="Raises pKa of active site His" evidence="6">
    <location>
        <position position="176"/>
    </location>
</feature>
<dbReference type="SUPFAM" id="SSF53328">
    <property type="entry name" value="Formyltransferase"/>
    <property type="match status" value="1"/>
</dbReference>
<dbReference type="EC" id="2.1.2.2" evidence="6"/>
<dbReference type="PIRSF" id="PIRSF036480">
    <property type="entry name" value="FormyFH4_hydr"/>
    <property type="match status" value="1"/>
</dbReference>
<dbReference type="InterPro" id="IPR001555">
    <property type="entry name" value="GART_AS"/>
</dbReference>
<dbReference type="GO" id="GO:0004644">
    <property type="term" value="F:phosphoribosylglycinamide formyltransferase activity"/>
    <property type="evidence" value="ECO:0007669"/>
    <property type="project" value="UniProtKB-UniRule"/>
</dbReference>
<feature type="binding site" evidence="6">
    <location>
        <position position="96"/>
    </location>
    <ligand>
        <name>(6R)-10-formyltetrahydrofolate</name>
        <dbReference type="ChEBI" id="CHEBI:195366"/>
    </ligand>
</feature>
<accession>A0A0H5GUI3</accession>
<dbReference type="GO" id="GO:0006189">
    <property type="term" value="P:'de novo' IMP biosynthetic process"/>
    <property type="evidence" value="ECO:0007669"/>
    <property type="project" value="UniProtKB-UniRule"/>
</dbReference>
<evidence type="ECO:0000256" key="2">
    <source>
        <dbReference type="ARBA" id="ARBA00022679"/>
    </source>
</evidence>
<dbReference type="Pfam" id="PF00551">
    <property type="entry name" value="Formyl_trans_N"/>
    <property type="match status" value="1"/>
</dbReference>
<comment type="similarity">
    <text evidence="4 6">Belongs to the GART family.</text>
</comment>
<dbReference type="PANTHER" id="PTHR43369:SF2">
    <property type="entry name" value="PHOSPHORIBOSYLGLYCINAMIDE FORMYLTRANSFERASE"/>
    <property type="match status" value="1"/>
</dbReference>
<comment type="pathway">
    <text evidence="1 6">Purine metabolism; IMP biosynthesis via de novo pathway; N(2)-formyl-N(1)-(5-phospho-D-ribosyl)glycinamide from N(1)-(5-phospho-D-ribosyl)glycinamide (10-formyl THF route): step 1/1.</text>
</comment>
<keyword evidence="2 6" id="KW-0808">Transferase</keyword>
<evidence type="ECO:0000256" key="1">
    <source>
        <dbReference type="ARBA" id="ARBA00005054"/>
    </source>
</evidence>
<dbReference type="UniPathway" id="UPA00074">
    <property type="reaction ID" value="UER00126"/>
</dbReference>
<dbReference type="InterPro" id="IPR002376">
    <property type="entry name" value="Formyl_transf_N"/>
</dbReference>
<dbReference type="GO" id="GO:0005829">
    <property type="term" value="C:cytosol"/>
    <property type="evidence" value="ECO:0007669"/>
    <property type="project" value="TreeGrafter"/>
</dbReference>
<feature type="active site" description="Proton donor" evidence="6">
    <location>
        <position position="140"/>
    </location>
</feature>